<sequence length="378" mass="43265">MTKDHQEDISMREQKDIRLSTGPESWFCAWVGDLRRGSWGQFVETMSQPRTRTPTQTPATWIILTPWTREKLLFNTVAVGCRKRAAGLYWLAQQKTWDASQLIQAFLNNSTFCVGGPYQLLNVATKSGATSALGGLILPMEVPTEGPSRETHDPLQRLPTELRQTILASIPDPRSMRCATLSCHAYYVAFKQNEVSLVREVLINYVGYDTLLEATIAYRCEPPYLSTRVEDPMVPNDGEQDQLYNFISGFLRDYRRREAVSTKWTSLDALALNDFHRHVVSRLLDRFLRACSQTSEFPLQQSFESSPATPREKDRIARGLYRFETFRELFGCLSYQGQMLTDYAAIFLSRYPPWEIAQIGCMNDFLAREVIPGHHPVQ</sequence>
<accession>A0AAI8W0R3</accession>
<name>A0AAI8W0R3_9PEZI</name>
<keyword evidence="2" id="KW-1185">Reference proteome</keyword>
<dbReference type="Proteomes" id="UP001295740">
    <property type="component" value="Unassembled WGS sequence"/>
</dbReference>
<reference evidence="1" key="1">
    <citation type="submission" date="2023-10" db="EMBL/GenBank/DDBJ databases">
        <authorList>
            <person name="Hackl T."/>
        </authorList>
    </citation>
    <scope>NUCLEOTIDE SEQUENCE</scope>
</reference>
<protein>
    <submittedName>
        <fullName evidence="1">Uu.00g020670.m01.CDS01</fullName>
    </submittedName>
</protein>
<gene>
    <name evidence="1" type="ORF">KHLLAP_LOCUS14416</name>
</gene>
<dbReference type="AlphaFoldDB" id="A0AAI8W0R3"/>
<comment type="caution">
    <text evidence="1">The sequence shown here is derived from an EMBL/GenBank/DDBJ whole genome shotgun (WGS) entry which is preliminary data.</text>
</comment>
<evidence type="ECO:0000313" key="2">
    <source>
        <dbReference type="Proteomes" id="UP001295740"/>
    </source>
</evidence>
<evidence type="ECO:0000313" key="1">
    <source>
        <dbReference type="EMBL" id="CAJ2513948.1"/>
    </source>
</evidence>
<organism evidence="1 2">
    <name type="scientific">Anthostomella pinea</name>
    <dbReference type="NCBI Taxonomy" id="933095"/>
    <lineage>
        <taxon>Eukaryota</taxon>
        <taxon>Fungi</taxon>
        <taxon>Dikarya</taxon>
        <taxon>Ascomycota</taxon>
        <taxon>Pezizomycotina</taxon>
        <taxon>Sordariomycetes</taxon>
        <taxon>Xylariomycetidae</taxon>
        <taxon>Xylariales</taxon>
        <taxon>Xylariaceae</taxon>
        <taxon>Anthostomella</taxon>
    </lineage>
</organism>
<proteinExistence type="predicted"/>
<dbReference type="EMBL" id="CAUWAG010000020">
    <property type="protein sequence ID" value="CAJ2513948.1"/>
    <property type="molecule type" value="Genomic_DNA"/>
</dbReference>